<dbReference type="OrthoDB" id="185226at2"/>
<evidence type="ECO:0000313" key="2">
    <source>
        <dbReference type="Proteomes" id="UP000290218"/>
    </source>
</evidence>
<dbReference type="RefSeq" id="WP_129047177.1">
    <property type="nucleotide sequence ID" value="NZ_SDHX01000001.1"/>
</dbReference>
<evidence type="ECO:0008006" key="3">
    <source>
        <dbReference type="Google" id="ProtNLM"/>
    </source>
</evidence>
<accession>A0A4Q1CAC7</accession>
<sequence length="298" mass="32771">MSSKRRQIILITAVAVALYLGVRLLPVGSNVNHMDFRLEGKGAIEFCDPANPQFIPVVSARSPVVMTLKSERPPVRHEPVEFTLTLRTASGKPIGPADLIVAHTRKLHLLVVDPTLSDYQHLHPEPGRKPGEWKFSLTPSRAGEYRVFADFTPAATQRGLYAAADFTVPGTVATVINAGNTTWQDLGFLFELELPAVLNAGKPADLKFRIESQGAKKVPVPLRPVMGAYAHLVAFDESRSGFAHLHPAEADLAQPPDLLRPELNFKVTIPQPGRYVIWAQVDLDGREVFAPFWVDVLP</sequence>
<name>A0A4Q1CAC7_9BACT</name>
<keyword evidence="2" id="KW-1185">Reference proteome</keyword>
<gene>
    <name evidence="1" type="ORF">ESB00_07980</name>
</gene>
<proteinExistence type="predicted"/>
<protein>
    <recommendedName>
        <fullName evidence="3">YtkA-like domain-containing protein</fullName>
    </recommendedName>
</protein>
<organism evidence="1 2">
    <name type="scientific">Oleiharenicola lentus</name>
    <dbReference type="NCBI Taxonomy" id="2508720"/>
    <lineage>
        <taxon>Bacteria</taxon>
        <taxon>Pseudomonadati</taxon>
        <taxon>Verrucomicrobiota</taxon>
        <taxon>Opitutia</taxon>
        <taxon>Opitutales</taxon>
        <taxon>Opitutaceae</taxon>
        <taxon>Oleiharenicola</taxon>
    </lineage>
</organism>
<dbReference type="AlphaFoldDB" id="A0A4Q1CAC7"/>
<dbReference type="Proteomes" id="UP000290218">
    <property type="component" value="Unassembled WGS sequence"/>
</dbReference>
<dbReference type="EMBL" id="SDHX01000001">
    <property type="protein sequence ID" value="RXK55812.1"/>
    <property type="molecule type" value="Genomic_DNA"/>
</dbReference>
<comment type="caution">
    <text evidence="1">The sequence shown here is derived from an EMBL/GenBank/DDBJ whole genome shotgun (WGS) entry which is preliminary data.</text>
</comment>
<evidence type="ECO:0000313" key="1">
    <source>
        <dbReference type="EMBL" id="RXK55812.1"/>
    </source>
</evidence>
<reference evidence="1 2" key="1">
    <citation type="submission" date="2019-01" db="EMBL/GenBank/DDBJ databases">
        <title>Lacunisphaera sp. strain TWA-58.</title>
        <authorList>
            <person name="Chen W.-M."/>
        </authorList>
    </citation>
    <scope>NUCLEOTIDE SEQUENCE [LARGE SCALE GENOMIC DNA]</scope>
    <source>
        <strain evidence="1 2">TWA-58</strain>
    </source>
</reference>